<organism evidence="2 3">
    <name type="scientific">Liquidambar formosana</name>
    <name type="common">Formosan gum</name>
    <dbReference type="NCBI Taxonomy" id="63359"/>
    <lineage>
        <taxon>Eukaryota</taxon>
        <taxon>Viridiplantae</taxon>
        <taxon>Streptophyta</taxon>
        <taxon>Embryophyta</taxon>
        <taxon>Tracheophyta</taxon>
        <taxon>Spermatophyta</taxon>
        <taxon>Magnoliopsida</taxon>
        <taxon>eudicotyledons</taxon>
        <taxon>Gunneridae</taxon>
        <taxon>Pentapetalae</taxon>
        <taxon>Saxifragales</taxon>
        <taxon>Altingiaceae</taxon>
        <taxon>Liquidambar</taxon>
    </lineage>
</organism>
<gene>
    <name evidence="2" type="ORF">L1049_009145</name>
</gene>
<feature type="region of interest" description="Disordered" evidence="1">
    <location>
        <begin position="69"/>
        <end position="88"/>
    </location>
</feature>
<reference evidence="2 3" key="1">
    <citation type="journal article" date="2024" name="Plant J.">
        <title>Genome sequences and population genomics reveal climatic adaptation and genomic divergence between two closely related sweetgum species.</title>
        <authorList>
            <person name="Xu W.Q."/>
            <person name="Ren C.Q."/>
            <person name="Zhang X.Y."/>
            <person name="Comes H.P."/>
            <person name="Liu X.H."/>
            <person name="Li Y.G."/>
            <person name="Kettle C.J."/>
            <person name="Jalonen R."/>
            <person name="Gaisberger H."/>
            <person name="Ma Y.Z."/>
            <person name="Qiu Y.X."/>
        </authorList>
    </citation>
    <scope>NUCLEOTIDE SEQUENCE [LARGE SCALE GENOMIC DNA]</scope>
    <source>
        <strain evidence="2">Hangzhou</strain>
    </source>
</reference>
<proteinExistence type="predicted"/>
<feature type="region of interest" description="Disordered" evidence="1">
    <location>
        <begin position="1"/>
        <end position="31"/>
    </location>
</feature>
<evidence type="ECO:0000256" key="1">
    <source>
        <dbReference type="SAM" id="MobiDB-lite"/>
    </source>
</evidence>
<accession>A0AAP0X2R0</accession>
<name>A0AAP0X2R0_LIQFO</name>
<feature type="compositionally biased region" description="Basic and acidic residues" evidence="1">
    <location>
        <begin position="17"/>
        <end position="28"/>
    </location>
</feature>
<keyword evidence="3" id="KW-1185">Reference proteome</keyword>
<feature type="compositionally biased region" description="Low complexity" evidence="1">
    <location>
        <begin position="74"/>
        <end position="88"/>
    </location>
</feature>
<comment type="caution">
    <text evidence="2">The sequence shown here is derived from an EMBL/GenBank/DDBJ whole genome shotgun (WGS) entry which is preliminary data.</text>
</comment>
<protein>
    <submittedName>
        <fullName evidence="2">Uncharacterized protein</fullName>
    </submittedName>
</protein>
<evidence type="ECO:0000313" key="2">
    <source>
        <dbReference type="EMBL" id="KAK9290964.1"/>
    </source>
</evidence>
<dbReference type="EMBL" id="JBBPBK010000002">
    <property type="protein sequence ID" value="KAK9290964.1"/>
    <property type="molecule type" value="Genomic_DNA"/>
</dbReference>
<dbReference type="Proteomes" id="UP001415857">
    <property type="component" value="Unassembled WGS sequence"/>
</dbReference>
<dbReference type="AlphaFoldDB" id="A0AAP0X2R0"/>
<sequence>MKDVMSAPDGPPPQATFRHETDKVDKGRAAGAAADLPETATKAGLTEHLDCVGFLVTVGFPLTEHLDCEPPSDPLADLPLPSDPFVDP</sequence>
<evidence type="ECO:0000313" key="3">
    <source>
        <dbReference type="Proteomes" id="UP001415857"/>
    </source>
</evidence>